<keyword evidence="3 6" id="KW-0694">RNA-binding</keyword>
<comment type="function">
    <text evidence="6">One of the primary rRNA binding proteins, it binds specifically to the 5'-end of 16S ribosomal RNA.</text>
</comment>
<comment type="subunit">
    <text evidence="6">Part of the 30S ribosomal subunit.</text>
</comment>
<dbReference type="Proteomes" id="UP000317893">
    <property type="component" value="Unassembled WGS sequence"/>
</dbReference>
<keyword evidence="5 6" id="KW-0687">Ribonucleoprotein</keyword>
<dbReference type="GO" id="GO:0003735">
    <property type="term" value="F:structural constituent of ribosome"/>
    <property type="evidence" value="ECO:0007669"/>
    <property type="project" value="UniProtKB-UniRule"/>
</dbReference>
<dbReference type="Gene3D" id="2.40.50.140">
    <property type="entry name" value="Nucleic acid-binding proteins"/>
    <property type="match status" value="1"/>
</dbReference>
<protein>
    <recommendedName>
        <fullName evidence="6">Small ribosomal subunit protein uS17</fullName>
    </recommendedName>
</protein>
<evidence type="ECO:0000313" key="10">
    <source>
        <dbReference type="Proteomes" id="UP000317893"/>
    </source>
</evidence>
<evidence type="ECO:0000256" key="6">
    <source>
        <dbReference type="HAMAP-Rule" id="MF_01345"/>
    </source>
</evidence>
<dbReference type="PANTHER" id="PTHR10744">
    <property type="entry name" value="40S RIBOSOMAL PROTEIN S11 FAMILY MEMBER"/>
    <property type="match status" value="1"/>
</dbReference>
<feature type="region of interest" description="Disordered" evidence="8">
    <location>
        <begin position="1"/>
        <end position="28"/>
    </location>
</feature>
<dbReference type="HAMAP" id="MF_01345_B">
    <property type="entry name" value="Ribosomal_uS17_B"/>
    <property type="match status" value="1"/>
</dbReference>
<dbReference type="InterPro" id="IPR012340">
    <property type="entry name" value="NA-bd_OB-fold"/>
</dbReference>
<dbReference type="PROSITE" id="PS00056">
    <property type="entry name" value="RIBOSOMAL_S17"/>
    <property type="match status" value="1"/>
</dbReference>
<dbReference type="RefSeq" id="WP_141846547.1">
    <property type="nucleotide sequence ID" value="NZ_BAAAPR010000006.1"/>
</dbReference>
<keyword evidence="2 6" id="KW-0699">rRNA-binding</keyword>
<evidence type="ECO:0000256" key="1">
    <source>
        <dbReference type="ARBA" id="ARBA00010254"/>
    </source>
</evidence>
<evidence type="ECO:0000256" key="2">
    <source>
        <dbReference type="ARBA" id="ARBA00022730"/>
    </source>
</evidence>
<accession>A0A542DWK6</accession>
<comment type="caution">
    <text evidence="9">The sequence shown here is derived from an EMBL/GenBank/DDBJ whole genome shotgun (WGS) entry which is preliminary data.</text>
</comment>
<dbReference type="InterPro" id="IPR000266">
    <property type="entry name" value="Ribosomal_uS17"/>
</dbReference>
<dbReference type="AlphaFoldDB" id="A0A542DWK6"/>
<comment type="similarity">
    <text evidence="1 6 7">Belongs to the universal ribosomal protein uS17 family.</text>
</comment>
<keyword evidence="10" id="KW-1185">Reference proteome</keyword>
<dbReference type="NCBIfam" id="NF004123">
    <property type="entry name" value="PRK05610.1"/>
    <property type="match status" value="1"/>
</dbReference>
<feature type="compositionally biased region" description="Low complexity" evidence="8">
    <location>
        <begin position="1"/>
        <end position="18"/>
    </location>
</feature>
<dbReference type="OrthoDB" id="9811714at2"/>
<evidence type="ECO:0000256" key="7">
    <source>
        <dbReference type="RuleBase" id="RU003872"/>
    </source>
</evidence>
<gene>
    <name evidence="6" type="primary">rpsQ</name>
    <name evidence="9" type="ORF">FB458_0541</name>
</gene>
<evidence type="ECO:0000256" key="3">
    <source>
        <dbReference type="ARBA" id="ARBA00022884"/>
    </source>
</evidence>
<sequence>MSENTQDSAAAQDSSESSVRSDRKTRQGYVVSDKMTKTVVVEVEDRVKHALYGKVLRRSSRIKAHDEAFGASVGDRVLIMETRPLSATKRWRVVEILEKAK</sequence>
<evidence type="ECO:0000256" key="4">
    <source>
        <dbReference type="ARBA" id="ARBA00022980"/>
    </source>
</evidence>
<dbReference type="GO" id="GO:0019843">
    <property type="term" value="F:rRNA binding"/>
    <property type="evidence" value="ECO:0007669"/>
    <property type="project" value="UniProtKB-UniRule"/>
</dbReference>
<dbReference type="GO" id="GO:0022627">
    <property type="term" value="C:cytosolic small ribosomal subunit"/>
    <property type="evidence" value="ECO:0007669"/>
    <property type="project" value="UniProtKB-UniRule"/>
</dbReference>
<dbReference type="PRINTS" id="PR00973">
    <property type="entry name" value="RIBOSOMALS17"/>
</dbReference>
<dbReference type="InterPro" id="IPR019984">
    <property type="entry name" value="Ribosomal_uS17_bact/chlr"/>
</dbReference>
<organism evidence="9 10">
    <name type="scientific">Lapillicoccus jejuensis</name>
    <dbReference type="NCBI Taxonomy" id="402171"/>
    <lineage>
        <taxon>Bacteria</taxon>
        <taxon>Bacillati</taxon>
        <taxon>Actinomycetota</taxon>
        <taxon>Actinomycetes</taxon>
        <taxon>Micrococcales</taxon>
        <taxon>Intrasporangiaceae</taxon>
        <taxon>Lapillicoccus</taxon>
    </lineage>
</organism>
<dbReference type="InterPro" id="IPR019979">
    <property type="entry name" value="Ribosomal_uS17_CS"/>
</dbReference>
<reference evidence="9 10" key="1">
    <citation type="submission" date="2019-06" db="EMBL/GenBank/DDBJ databases">
        <title>Sequencing the genomes of 1000 actinobacteria strains.</title>
        <authorList>
            <person name="Klenk H.-P."/>
        </authorList>
    </citation>
    <scope>NUCLEOTIDE SEQUENCE [LARGE SCALE GENOMIC DNA]</scope>
    <source>
        <strain evidence="9 10">DSM 18607</strain>
    </source>
</reference>
<evidence type="ECO:0000256" key="5">
    <source>
        <dbReference type="ARBA" id="ARBA00023274"/>
    </source>
</evidence>
<dbReference type="PANTHER" id="PTHR10744:SF1">
    <property type="entry name" value="SMALL RIBOSOMAL SUBUNIT PROTEIN US17M"/>
    <property type="match status" value="1"/>
</dbReference>
<dbReference type="CDD" id="cd00364">
    <property type="entry name" value="Ribosomal_uS17"/>
    <property type="match status" value="1"/>
</dbReference>
<keyword evidence="4 6" id="KW-0689">Ribosomal protein</keyword>
<evidence type="ECO:0000313" key="9">
    <source>
        <dbReference type="EMBL" id="TQJ07479.1"/>
    </source>
</evidence>
<dbReference type="EMBL" id="VFMN01000001">
    <property type="protein sequence ID" value="TQJ07479.1"/>
    <property type="molecule type" value="Genomic_DNA"/>
</dbReference>
<dbReference type="Pfam" id="PF00366">
    <property type="entry name" value="Ribosomal_S17"/>
    <property type="match status" value="1"/>
</dbReference>
<dbReference type="SUPFAM" id="SSF50249">
    <property type="entry name" value="Nucleic acid-binding proteins"/>
    <property type="match status" value="1"/>
</dbReference>
<dbReference type="GO" id="GO:0006412">
    <property type="term" value="P:translation"/>
    <property type="evidence" value="ECO:0007669"/>
    <property type="project" value="UniProtKB-UniRule"/>
</dbReference>
<proteinExistence type="inferred from homology"/>
<dbReference type="NCBIfam" id="TIGR03635">
    <property type="entry name" value="uS17_bact"/>
    <property type="match status" value="1"/>
</dbReference>
<evidence type="ECO:0000256" key="8">
    <source>
        <dbReference type="SAM" id="MobiDB-lite"/>
    </source>
</evidence>
<name>A0A542DWK6_9MICO</name>